<feature type="transmembrane region" description="Helical" evidence="1">
    <location>
        <begin position="66"/>
        <end position="89"/>
    </location>
</feature>
<evidence type="ECO:0000313" key="2">
    <source>
        <dbReference type="EMBL" id="MFC5288590.1"/>
    </source>
</evidence>
<evidence type="ECO:0000256" key="1">
    <source>
        <dbReference type="SAM" id="Phobius"/>
    </source>
</evidence>
<feature type="transmembrane region" description="Helical" evidence="1">
    <location>
        <begin position="101"/>
        <end position="127"/>
    </location>
</feature>
<organism evidence="2 3">
    <name type="scientific">Actinokineospora guangxiensis</name>
    <dbReference type="NCBI Taxonomy" id="1490288"/>
    <lineage>
        <taxon>Bacteria</taxon>
        <taxon>Bacillati</taxon>
        <taxon>Actinomycetota</taxon>
        <taxon>Actinomycetes</taxon>
        <taxon>Pseudonocardiales</taxon>
        <taxon>Pseudonocardiaceae</taxon>
        <taxon>Actinokineospora</taxon>
    </lineage>
</organism>
<keyword evidence="3" id="KW-1185">Reference proteome</keyword>
<keyword evidence="1" id="KW-1133">Transmembrane helix</keyword>
<dbReference type="InterPro" id="IPR047958">
    <property type="entry name" value="B-4DMT-like"/>
</dbReference>
<dbReference type="NCBIfam" id="NF037996">
    <property type="entry name" value="B-4DMT"/>
    <property type="match status" value="1"/>
</dbReference>
<dbReference type="Proteomes" id="UP001596157">
    <property type="component" value="Unassembled WGS sequence"/>
</dbReference>
<dbReference type="RefSeq" id="WP_378248441.1">
    <property type="nucleotide sequence ID" value="NZ_JBHSKF010000007.1"/>
</dbReference>
<gene>
    <name evidence="2" type="ORF">ACFPM7_16135</name>
</gene>
<keyword evidence="1" id="KW-0472">Membrane</keyword>
<sequence length="133" mass="13575">MQRWLIRGAVLAVVHATANVVVSLLRVKDPTGQTTVSALTLGLLAGIAAVWAATDTWRSVPDRGRTWVIASLIAGWGSAVLGVIGRAAFVDATSTSALGSALTGGAAFTALLVLIPAALGLLTGPYLTRSPTR</sequence>
<accession>A0ABW0ESU9</accession>
<keyword evidence="1" id="KW-0812">Transmembrane</keyword>
<protein>
    <submittedName>
        <fullName evidence="2">B-4DMT family transporter</fullName>
    </submittedName>
</protein>
<reference evidence="3" key="1">
    <citation type="journal article" date="2019" name="Int. J. Syst. Evol. Microbiol.">
        <title>The Global Catalogue of Microorganisms (GCM) 10K type strain sequencing project: providing services to taxonomists for standard genome sequencing and annotation.</title>
        <authorList>
            <consortium name="The Broad Institute Genomics Platform"/>
            <consortium name="The Broad Institute Genome Sequencing Center for Infectious Disease"/>
            <person name="Wu L."/>
            <person name="Ma J."/>
        </authorList>
    </citation>
    <scope>NUCLEOTIDE SEQUENCE [LARGE SCALE GENOMIC DNA]</scope>
    <source>
        <strain evidence="3">CCUG 59778</strain>
    </source>
</reference>
<evidence type="ECO:0000313" key="3">
    <source>
        <dbReference type="Proteomes" id="UP001596157"/>
    </source>
</evidence>
<comment type="caution">
    <text evidence="2">The sequence shown here is derived from an EMBL/GenBank/DDBJ whole genome shotgun (WGS) entry which is preliminary data.</text>
</comment>
<dbReference type="EMBL" id="JBHSKF010000007">
    <property type="protein sequence ID" value="MFC5288590.1"/>
    <property type="molecule type" value="Genomic_DNA"/>
</dbReference>
<proteinExistence type="predicted"/>
<name>A0ABW0ESU9_9PSEU</name>
<feature type="transmembrane region" description="Helical" evidence="1">
    <location>
        <begin position="34"/>
        <end position="54"/>
    </location>
</feature>